<accession>A0A9D4IWC9</accession>
<gene>
    <name evidence="2" type="ORF">DPMN_168908</name>
</gene>
<dbReference type="InterPro" id="IPR011042">
    <property type="entry name" value="6-blade_b-propeller_TolB-like"/>
</dbReference>
<evidence type="ECO:0000313" key="3">
    <source>
        <dbReference type="Proteomes" id="UP000828390"/>
    </source>
</evidence>
<sequence>MEQIRDYQVRPYSRECLETIIEKNNDDAGGSTDSGQTATTAKDNDVLLLDKLLSSIDDVMKNPHKIVEPTEPQEESDKATTRKSKSALSSIIRALSLSKKQKAILPYFYNSVQNTQRQLSNRVIQFNLQLVWHFDLKQRNDATVYWTNGCVWVGEFIAVAIGGSNLVNLIDVNKKSVVSTFFCDSQPLSITAIADGAYLMVCLPDSCRIDVLTIFNRCLTNVLEIDCEVPIYDVVHLYGCDFYGLAPKTGNLYKIKLRGLKLSKVLTSEIIGIVLRASYKLTFNKRLAILYVSRSARNEVVGIAANGEDAFTYFHEDLHYPFQAAVHNSGYVFLTSAGRNGLHVVTDSLEHTTTLLSGQLRRPRAICFNDTQDKLAVIDSTPGKELGIYNLQIIATS</sequence>
<evidence type="ECO:0000256" key="1">
    <source>
        <dbReference type="SAM" id="MobiDB-lite"/>
    </source>
</evidence>
<proteinExistence type="predicted"/>
<protein>
    <submittedName>
        <fullName evidence="2">Uncharacterized protein</fullName>
    </submittedName>
</protein>
<dbReference type="Proteomes" id="UP000828390">
    <property type="component" value="Unassembled WGS sequence"/>
</dbReference>
<name>A0A9D4IWC9_DREPO</name>
<keyword evidence="3" id="KW-1185">Reference proteome</keyword>
<reference evidence="2" key="1">
    <citation type="journal article" date="2019" name="bioRxiv">
        <title>The Genome of the Zebra Mussel, Dreissena polymorpha: A Resource for Invasive Species Research.</title>
        <authorList>
            <person name="McCartney M.A."/>
            <person name="Auch B."/>
            <person name="Kono T."/>
            <person name="Mallez S."/>
            <person name="Zhang Y."/>
            <person name="Obille A."/>
            <person name="Becker A."/>
            <person name="Abrahante J.E."/>
            <person name="Garbe J."/>
            <person name="Badalamenti J.P."/>
            <person name="Herman A."/>
            <person name="Mangelson H."/>
            <person name="Liachko I."/>
            <person name="Sullivan S."/>
            <person name="Sone E.D."/>
            <person name="Koren S."/>
            <person name="Silverstein K.A.T."/>
            <person name="Beckman K.B."/>
            <person name="Gohl D.M."/>
        </authorList>
    </citation>
    <scope>NUCLEOTIDE SEQUENCE</scope>
    <source>
        <strain evidence="2">Duluth1</strain>
        <tissue evidence="2">Whole animal</tissue>
    </source>
</reference>
<organism evidence="2 3">
    <name type="scientific">Dreissena polymorpha</name>
    <name type="common">Zebra mussel</name>
    <name type="synonym">Mytilus polymorpha</name>
    <dbReference type="NCBI Taxonomy" id="45954"/>
    <lineage>
        <taxon>Eukaryota</taxon>
        <taxon>Metazoa</taxon>
        <taxon>Spiralia</taxon>
        <taxon>Lophotrochozoa</taxon>
        <taxon>Mollusca</taxon>
        <taxon>Bivalvia</taxon>
        <taxon>Autobranchia</taxon>
        <taxon>Heteroconchia</taxon>
        <taxon>Euheterodonta</taxon>
        <taxon>Imparidentia</taxon>
        <taxon>Neoheterodontei</taxon>
        <taxon>Myida</taxon>
        <taxon>Dreissenoidea</taxon>
        <taxon>Dreissenidae</taxon>
        <taxon>Dreissena</taxon>
    </lineage>
</organism>
<comment type="caution">
    <text evidence="2">The sequence shown here is derived from an EMBL/GenBank/DDBJ whole genome shotgun (WGS) entry which is preliminary data.</text>
</comment>
<feature type="region of interest" description="Disordered" evidence="1">
    <location>
        <begin position="63"/>
        <end position="82"/>
    </location>
</feature>
<dbReference type="PROSITE" id="PS50152">
    <property type="entry name" value="25A_SYNTH_3"/>
    <property type="match status" value="1"/>
</dbReference>
<dbReference type="EMBL" id="JAIWYP010000008">
    <property type="protein sequence ID" value="KAH3790701.1"/>
    <property type="molecule type" value="Genomic_DNA"/>
</dbReference>
<dbReference type="Gene3D" id="2.120.10.30">
    <property type="entry name" value="TolB, C-terminal domain"/>
    <property type="match status" value="1"/>
</dbReference>
<dbReference type="SUPFAM" id="SSF101898">
    <property type="entry name" value="NHL repeat"/>
    <property type="match status" value="1"/>
</dbReference>
<dbReference type="AlphaFoldDB" id="A0A9D4IWC9"/>
<reference evidence="2" key="2">
    <citation type="submission" date="2020-11" db="EMBL/GenBank/DDBJ databases">
        <authorList>
            <person name="McCartney M.A."/>
            <person name="Auch B."/>
            <person name="Kono T."/>
            <person name="Mallez S."/>
            <person name="Becker A."/>
            <person name="Gohl D.M."/>
            <person name="Silverstein K.A.T."/>
            <person name="Koren S."/>
            <person name="Bechman K.B."/>
            <person name="Herman A."/>
            <person name="Abrahante J.E."/>
            <person name="Garbe J."/>
        </authorList>
    </citation>
    <scope>NUCLEOTIDE SEQUENCE</scope>
    <source>
        <strain evidence="2">Duluth1</strain>
        <tissue evidence="2">Whole animal</tissue>
    </source>
</reference>
<evidence type="ECO:0000313" key="2">
    <source>
        <dbReference type="EMBL" id="KAH3790701.1"/>
    </source>
</evidence>